<dbReference type="EMBL" id="NMQW01000070">
    <property type="protein sequence ID" value="OXM82505.1"/>
    <property type="molecule type" value="Genomic_DNA"/>
</dbReference>
<organism evidence="1 2">
    <name type="scientific">Paenibacillus rigui</name>
    <dbReference type="NCBI Taxonomy" id="554312"/>
    <lineage>
        <taxon>Bacteria</taxon>
        <taxon>Bacillati</taxon>
        <taxon>Bacillota</taxon>
        <taxon>Bacilli</taxon>
        <taxon>Bacillales</taxon>
        <taxon>Paenibacillaceae</taxon>
        <taxon>Paenibacillus</taxon>
    </lineage>
</organism>
<dbReference type="RefSeq" id="WP_094018669.1">
    <property type="nucleotide sequence ID" value="NZ_NMQW01000070.1"/>
</dbReference>
<dbReference type="OrthoDB" id="5419659at2"/>
<keyword evidence="2" id="KW-1185">Reference proteome</keyword>
<comment type="caution">
    <text evidence="1">The sequence shown here is derived from an EMBL/GenBank/DDBJ whole genome shotgun (WGS) entry which is preliminary data.</text>
</comment>
<evidence type="ECO:0000313" key="1">
    <source>
        <dbReference type="EMBL" id="OXM82505.1"/>
    </source>
</evidence>
<dbReference type="InterPro" id="IPR035069">
    <property type="entry name" value="TTHA1013/TTHA0281-like"/>
</dbReference>
<accession>A0A229UGN0</accession>
<evidence type="ECO:0008006" key="3">
    <source>
        <dbReference type="Google" id="ProtNLM"/>
    </source>
</evidence>
<evidence type="ECO:0000313" key="2">
    <source>
        <dbReference type="Proteomes" id="UP000215509"/>
    </source>
</evidence>
<sequence length="227" mass="26764">MNKKTIDYYMSLSYTVKYRHVTDDPNHPEGYFFGGFEELDGCQTDARTVEELLVKLEEVKRLWIETKLVSNDPIPEPETEATKGIRIIEESMRRNLGFDPGTMKPLTYQKPLMPNEPDENGRYWIDDREMTFAEYDAEQERKKEEVAKLILEELREMNADLGRINDKLGKGFDKIEKVSDQIGEGFGRIDSKIEWMVSEIKEHREKMFEEIEADIARKVRENREENE</sequence>
<dbReference type="Proteomes" id="UP000215509">
    <property type="component" value="Unassembled WGS sequence"/>
</dbReference>
<name>A0A229UGN0_9BACL</name>
<protein>
    <recommendedName>
        <fullName evidence="3">HicB family protein</fullName>
    </recommendedName>
</protein>
<dbReference type="AlphaFoldDB" id="A0A229UGN0"/>
<gene>
    <name evidence="1" type="ORF">CF651_30665</name>
</gene>
<dbReference type="SUPFAM" id="SSF143100">
    <property type="entry name" value="TTHA1013/TTHA0281-like"/>
    <property type="match status" value="1"/>
</dbReference>
<dbReference type="Gene3D" id="3.30.160.250">
    <property type="match status" value="1"/>
</dbReference>
<reference evidence="1 2" key="1">
    <citation type="submission" date="2017-07" db="EMBL/GenBank/DDBJ databases">
        <title>Genome sequencing and assembly of Paenibacillus rigui.</title>
        <authorList>
            <person name="Mayilraj S."/>
        </authorList>
    </citation>
    <scope>NUCLEOTIDE SEQUENCE [LARGE SCALE GENOMIC DNA]</scope>
    <source>
        <strain evidence="1 2">JCM 16352</strain>
    </source>
</reference>
<proteinExistence type="predicted"/>